<evidence type="ECO:0000256" key="6">
    <source>
        <dbReference type="SAM" id="SignalP"/>
    </source>
</evidence>
<dbReference type="InterPro" id="IPR001613">
    <property type="entry name" value="Flavin_amine_oxidase"/>
</dbReference>
<keyword evidence="5" id="KW-0285">Flavoprotein</keyword>
<dbReference type="InterPro" id="IPR036188">
    <property type="entry name" value="FAD/NAD-bd_sf"/>
</dbReference>
<evidence type="ECO:0000256" key="3">
    <source>
        <dbReference type="ARBA" id="ARBA00023002"/>
    </source>
</evidence>
<proteinExistence type="inferred from homology"/>
<comment type="similarity">
    <text evidence="2 5">Belongs to the flavin monoamine oxidase family.</text>
</comment>
<evidence type="ECO:0000313" key="9">
    <source>
        <dbReference type="Proteomes" id="UP001305779"/>
    </source>
</evidence>
<dbReference type="PRINTS" id="PR00757">
    <property type="entry name" value="AMINEOXDASEF"/>
</dbReference>
<keyword evidence="6" id="KW-0732">Signal</keyword>
<dbReference type="SUPFAM" id="SSF51905">
    <property type="entry name" value="FAD/NAD(P)-binding domain"/>
    <property type="match status" value="1"/>
</dbReference>
<evidence type="ECO:0000256" key="5">
    <source>
        <dbReference type="RuleBase" id="RU362067"/>
    </source>
</evidence>
<feature type="domain" description="Amine oxidase" evidence="7">
    <location>
        <begin position="34"/>
        <end position="476"/>
    </location>
</feature>
<protein>
    <recommendedName>
        <fullName evidence="5">Amine oxidase</fullName>
        <ecNumber evidence="5">1.4.3.-</ecNumber>
    </recommendedName>
</protein>
<evidence type="ECO:0000256" key="2">
    <source>
        <dbReference type="ARBA" id="ARBA00005995"/>
    </source>
</evidence>
<feature type="chain" id="PRO_5045085669" description="Amine oxidase" evidence="6">
    <location>
        <begin position="19"/>
        <end position="493"/>
    </location>
</feature>
<keyword evidence="3 5" id="KW-0560">Oxidoreductase</keyword>
<comment type="catalytic activity">
    <reaction evidence="4">
        <text>a secondary aliphatic amine + O2 + H2O = a primary amine + an aldehyde + H2O2</text>
        <dbReference type="Rhea" id="RHEA:26414"/>
        <dbReference type="ChEBI" id="CHEBI:15377"/>
        <dbReference type="ChEBI" id="CHEBI:15379"/>
        <dbReference type="ChEBI" id="CHEBI:16240"/>
        <dbReference type="ChEBI" id="CHEBI:17478"/>
        <dbReference type="ChEBI" id="CHEBI:58855"/>
        <dbReference type="ChEBI" id="CHEBI:65296"/>
        <dbReference type="EC" id="1.4.3.4"/>
    </reaction>
</comment>
<dbReference type="PANTHER" id="PTHR43563:SF14">
    <property type="entry name" value="AMINE OXIDASE"/>
    <property type="match status" value="1"/>
</dbReference>
<dbReference type="Pfam" id="PF01593">
    <property type="entry name" value="Amino_oxidase"/>
    <property type="match status" value="1"/>
</dbReference>
<dbReference type="InterPro" id="IPR050703">
    <property type="entry name" value="Flavin_MAO"/>
</dbReference>
<sequence>MLSRRFFTILSLASATFGHPSPEQVDVAVVGAGLSGLAAAQKLLDSGKTVAVIEARDRVGGRVENQKLKNGGVTELGAAFVGPTQDRVLALADELKLATFKEYNQGYDLAFVGAQRLNYSADSPSPPLDPTTVQQIVEIIGKTDQLAATIDVENPWNSPNATAWDSITLQDWAYETLTTIVSREAFEISVESIWSGTSQQLSFLYALAYVAGAGNSTNKGTFERLILTTDGGQESRIVGGTGLLPENLADKIGRDKITFSNPVRSITQTKSGGYLVRGDSKSFLARNVIVAMSPPVAGLIEYNPPVSIKRQNLMKRMFMGNEGKMNAIYKTPFWRAQNLSGQVQSTTGTVRATFDDSPADGSYGAILGFIEASQMKALNNATEAEIRKLVQEDYVRYFGPEAADAEEWVLVRWDLEEYSRGGPTALAGPGTLSKFGAALRKADGGIHWAGTEASDFWQGYMDGAIRSGERAAEEILAQGQGGLGWRWGAGKDF</sequence>
<dbReference type="Proteomes" id="UP001305779">
    <property type="component" value="Unassembled WGS sequence"/>
</dbReference>
<dbReference type="PANTHER" id="PTHR43563">
    <property type="entry name" value="AMINE OXIDASE"/>
    <property type="match status" value="1"/>
</dbReference>
<evidence type="ECO:0000313" key="8">
    <source>
        <dbReference type="EMBL" id="KAK4494634.1"/>
    </source>
</evidence>
<dbReference type="EMBL" id="JAXOVC010000013">
    <property type="protein sequence ID" value="KAK4494634.1"/>
    <property type="molecule type" value="Genomic_DNA"/>
</dbReference>
<dbReference type="SUPFAM" id="SSF54373">
    <property type="entry name" value="FAD-linked reductases, C-terminal domain"/>
    <property type="match status" value="1"/>
</dbReference>
<organism evidence="8 9">
    <name type="scientific">Zasmidium cellare</name>
    <name type="common">Wine cellar mold</name>
    <name type="synonym">Racodium cellare</name>
    <dbReference type="NCBI Taxonomy" id="395010"/>
    <lineage>
        <taxon>Eukaryota</taxon>
        <taxon>Fungi</taxon>
        <taxon>Dikarya</taxon>
        <taxon>Ascomycota</taxon>
        <taxon>Pezizomycotina</taxon>
        <taxon>Dothideomycetes</taxon>
        <taxon>Dothideomycetidae</taxon>
        <taxon>Mycosphaerellales</taxon>
        <taxon>Mycosphaerellaceae</taxon>
        <taxon>Zasmidium</taxon>
    </lineage>
</organism>
<keyword evidence="5" id="KW-0274">FAD</keyword>
<evidence type="ECO:0000256" key="4">
    <source>
        <dbReference type="ARBA" id="ARBA00048448"/>
    </source>
</evidence>
<dbReference type="InterPro" id="IPR002937">
    <property type="entry name" value="Amino_oxidase"/>
</dbReference>
<evidence type="ECO:0000259" key="7">
    <source>
        <dbReference type="Pfam" id="PF01593"/>
    </source>
</evidence>
<name>A0ABR0DZQ2_ZASCE</name>
<dbReference type="Gene3D" id="1.10.405.10">
    <property type="entry name" value="Guanine Nucleotide Dissociation Inhibitor, domain 1"/>
    <property type="match status" value="1"/>
</dbReference>
<dbReference type="Gene3D" id="3.90.660.10">
    <property type="match status" value="1"/>
</dbReference>
<comment type="cofactor">
    <cofactor evidence="1 5">
        <name>FAD</name>
        <dbReference type="ChEBI" id="CHEBI:57692"/>
    </cofactor>
</comment>
<feature type="signal peptide" evidence="6">
    <location>
        <begin position="1"/>
        <end position="18"/>
    </location>
</feature>
<reference evidence="8 9" key="1">
    <citation type="journal article" date="2023" name="G3 (Bethesda)">
        <title>A chromosome-level genome assembly of Zasmidium syzygii isolated from banana leaves.</title>
        <authorList>
            <person name="van Westerhoven A.C."/>
            <person name="Mehrabi R."/>
            <person name="Talebi R."/>
            <person name="Steentjes M.B.F."/>
            <person name="Corcolon B."/>
            <person name="Chong P.A."/>
            <person name="Kema G.H.J."/>
            <person name="Seidl M.F."/>
        </authorList>
    </citation>
    <scope>NUCLEOTIDE SEQUENCE [LARGE SCALE GENOMIC DNA]</scope>
    <source>
        <strain evidence="8 9">P124</strain>
    </source>
</reference>
<gene>
    <name evidence="8" type="ORF">PRZ48_013990</name>
</gene>
<accession>A0ABR0DZQ2</accession>
<evidence type="ECO:0000256" key="1">
    <source>
        <dbReference type="ARBA" id="ARBA00001974"/>
    </source>
</evidence>
<keyword evidence="9" id="KW-1185">Reference proteome</keyword>
<dbReference type="EC" id="1.4.3.-" evidence="5"/>
<comment type="caution">
    <text evidence="8">The sequence shown here is derived from an EMBL/GenBank/DDBJ whole genome shotgun (WGS) entry which is preliminary data.</text>
</comment>
<dbReference type="Gene3D" id="3.50.50.60">
    <property type="entry name" value="FAD/NAD(P)-binding domain"/>
    <property type="match status" value="1"/>
</dbReference>